<evidence type="ECO:0000256" key="3">
    <source>
        <dbReference type="ARBA" id="ARBA00023002"/>
    </source>
</evidence>
<dbReference type="PROSITE" id="PS51393">
    <property type="entry name" value="LIPOXYGENASE_3"/>
    <property type="match status" value="1"/>
</dbReference>
<reference evidence="5 6" key="1">
    <citation type="submission" date="2023-10" db="EMBL/GenBank/DDBJ databases">
        <title>Genome-Wide Identification Analysis in wild type Solanum Pinnatisectum Reveals Some Genes Defensing Phytophthora Infestans.</title>
        <authorList>
            <person name="Sun C."/>
        </authorList>
    </citation>
    <scope>NUCLEOTIDE SEQUENCE [LARGE SCALE GENOMIC DNA]</scope>
    <source>
        <strain evidence="5">LQN</strain>
        <tissue evidence="5">Leaf</tissue>
    </source>
</reference>
<evidence type="ECO:0000313" key="6">
    <source>
        <dbReference type="Proteomes" id="UP001311915"/>
    </source>
</evidence>
<dbReference type="GO" id="GO:0016702">
    <property type="term" value="F:oxidoreductase activity, acting on single donors with incorporation of molecular oxygen, incorporation of two atoms of oxygen"/>
    <property type="evidence" value="ECO:0007669"/>
    <property type="project" value="InterPro"/>
</dbReference>
<organism evidence="5 6">
    <name type="scientific">Solanum pinnatisectum</name>
    <name type="common">tansyleaf nightshade</name>
    <dbReference type="NCBI Taxonomy" id="50273"/>
    <lineage>
        <taxon>Eukaryota</taxon>
        <taxon>Viridiplantae</taxon>
        <taxon>Streptophyta</taxon>
        <taxon>Embryophyta</taxon>
        <taxon>Tracheophyta</taxon>
        <taxon>Spermatophyta</taxon>
        <taxon>Magnoliopsida</taxon>
        <taxon>eudicotyledons</taxon>
        <taxon>Gunneridae</taxon>
        <taxon>Pentapetalae</taxon>
        <taxon>asterids</taxon>
        <taxon>lamiids</taxon>
        <taxon>Solanales</taxon>
        <taxon>Solanaceae</taxon>
        <taxon>Solanoideae</taxon>
        <taxon>Solaneae</taxon>
        <taxon>Solanum</taxon>
    </lineage>
</organism>
<dbReference type="Proteomes" id="UP001311915">
    <property type="component" value="Unassembled WGS sequence"/>
</dbReference>
<comment type="caution">
    <text evidence="5">The sequence shown here is derived from an EMBL/GenBank/DDBJ whole genome shotgun (WGS) entry which is preliminary data.</text>
</comment>
<name>A0AAV9KRK3_9SOLN</name>
<dbReference type="EMBL" id="JAWPEI010000009">
    <property type="protein sequence ID" value="KAK4716047.1"/>
    <property type="molecule type" value="Genomic_DNA"/>
</dbReference>
<keyword evidence="3" id="KW-0560">Oxidoreductase</keyword>
<gene>
    <name evidence="5" type="ORF">R3W88_014385</name>
</gene>
<dbReference type="InterPro" id="IPR000907">
    <property type="entry name" value="LipOase"/>
</dbReference>
<evidence type="ECO:0000313" key="5">
    <source>
        <dbReference type="EMBL" id="KAK4716047.1"/>
    </source>
</evidence>
<keyword evidence="2" id="KW-0223">Dioxygenase</keyword>
<accession>A0AAV9KRK3</accession>
<evidence type="ECO:0000256" key="2">
    <source>
        <dbReference type="ARBA" id="ARBA00022964"/>
    </source>
</evidence>
<dbReference type="Pfam" id="PF00305">
    <property type="entry name" value="Lipoxygenase"/>
    <property type="match status" value="1"/>
</dbReference>
<evidence type="ECO:0000259" key="4">
    <source>
        <dbReference type="PROSITE" id="PS51393"/>
    </source>
</evidence>
<protein>
    <recommendedName>
        <fullName evidence="4">Lipoxygenase domain-containing protein</fullName>
    </recommendedName>
</protein>
<proteinExistence type="predicted"/>
<dbReference type="SUPFAM" id="SSF48484">
    <property type="entry name" value="Lipoxigenase"/>
    <property type="match status" value="1"/>
</dbReference>
<feature type="domain" description="Lipoxygenase" evidence="4">
    <location>
        <begin position="1"/>
        <end position="84"/>
    </location>
</feature>
<dbReference type="GO" id="GO:0046872">
    <property type="term" value="F:metal ion binding"/>
    <property type="evidence" value="ECO:0007669"/>
    <property type="project" value="UniProtKB-KW"/>
</dbReference>
<keyword evidence="6" id="KW-1185">Reference proteome</keyword>
<dbReference type="GO" id="GO:0034440">
    <property type="term" value="P:lipid oxidation"/>
    <property type="evidence" value="ECO:0007669"/>
    <property type="project" value="InterPro"/>
</dbReference>
<dbReference type="AlphaFoldDB" id="A0AAV9KRK3"/>
<dbReference type="InterPro" id="IPR013819">
    <property type="entry name" value="LipOase_C"/>
</dbReference>
<dbReference type="Gene3D" id="1.20.245.10">
    <property type="entry name" value="Lipoxygenase-1, Domain 5"/>
    <property type="match status" value="1"/>
</dbReference>
<evidence type="ECO:0000256" key="1">
    <source>
        <dbReference type="ARBA" id="ARBA00022723"/>
    </source>
</evidence>
<sequence>MNRGMAVEDPTAPCGVKLVIEDYPYAADGFLIWSAIKELVESYVEHYYSEPISVMLDYPLAGYVLHCPTLMRKLIPQVKELEYK</sequence>
<keyword evidence="1" id="KW-0479">Metal-binding</keyword>
<dbReference type="PANTHER" id="PTHR11771">
    <property type="entry name" value="LIPOXYGENASE"/>
    <property type="match status" value="1"/>
</dbReference>
<dbReference type="InterPro" id="IPR036226">
    <property type="entry name" value="LipOase_C_sf"/>
</dbReference>